<organism evidence="4 5">
    <name type="scientific">Nocardiopsis endophytica</name>
    <dbReference type="NCBI Taxonomy" id="3018445"/>
    <lineage>
        <taxon>Bacteria</taxon>
        <taxon>Bacillati</taxon>
        <taxon>Actinomycetota</taxon>
        <taxon>Actinomycetes</taxon>
        <taxon>Streptosporangiales</taxon>
        <taxon>Nocardiopsidaceae</taxon>
        <taxon>Nocardiopsis</taxon>
    </lineage>
</organism>
<feature type="domain" description="Hint" evidence="3">
    <location>
        <begin position="250"/>
        <end position="352"/>
    </location>
</feature>
<feature type="region of interest" description="Disordered" evidence="2">
    <location>
        <begin position="395"/>
        <end position="434"/>
    </location>
</feature>
<dbReference type="Gene3D" id="2.170.16.10">
    <property type="entry name" value="Hedgehog/Intein (Hint) domain"/>
    <property type="match status" value="1"/>
</dbReference>
<feature type="compositionally biased region" description="Acidic residues" evidence="2">
    <location>
        <begin position="70"/>
        <end position="105"/>
    </location>
</feature>
<name>A0ABT4U294_9ACTN</name>
<comment type="caution">
    <text evidence="4">The sequence shown here is derived from an EMBL/GenBank/DDBJ whole genome shotgun (WGS) entry which is preliminary data.</text>
</comment>
<dbReference type="Proteomes" id="UP001527866">
    <property type="component" value="Unassembled WGS sequence"/>
</dbReference>
<reference evidence="4 5" key="1">
    <citation type="submission" date="2023-01" db="EMBL/GenBank/DDBJ databases">
        <title>Draft genome sequence of Nocardiopsis sp. RSe5-2 isolated from halophytes.</title>
        <authorList>
            <person name="Duangmal K."/>
            <person name="Chantavorakit T."/>
        </authorList>
    </citation>
    <scope>NUCLEOTIDE SEQUENCE [LARGE SCALE GENOMIC DNA]</scope>
    <source>
        <strain evidence="4 5">RSe5-2</strain>
    </source>
</reference>
<proteinExistence type="predicted"/>
<evidence type="ECO:0000259" key="3">
    <source>
        <dbReference type="SMART" id="SM00306"/>
    </source>
</evidence>
<dbReference type="SMART" id="SM00306">
    <property type="entry name" value="HintN"/>
    <property type="match status" value="1"/>
</dbReference>
<gene>
    <name evidence="4" type="ORF">O4J56_10550</name>
</gene>
<sequence length="540" mass="58024">MRWVWRAEHGGFKVEYGALFLLVATIVTAVFAFGMPTRVQEFYTAALCRVDPEREDCEPFGGGPGTGDGGEADGDQDGEGSDGEGSDGEGSEDGEGGEEEGEGGEGADSVYDPELAGALEDAEGDLSDAEQELADAEQQLEDAGYDEVYDALIEVVADIVGWTDAKKCITEGDIIACLTTIVGLSPWGKGLKLIKNSGKILKLWNRFRKAKKARDAAKKLVDKARGKVKDKKKDRDDAFEACELASGDKKNSFAAGTLVVMGDGSLLEIEDIDAGDEVLAFDPVTGREGPREVTDLITGDGDGSLVDIGVRLADGRSGGLSATAGHLFWLPEDARWAAADELAPGDRLRTPEGDWAEVTSADAEETSGDPVYNLTVAGLHTYYVRTGTQEAGGIGLLVHNEGPKDPPPACNPNNAPKDPREPDQAAPPGKVDDALQDFKSKKPRFGNGEFLIDKSGIKHALKRHHPKYWDGSKKQNQTFFKEDLTPNEIADIAEQVMKKNRDTLVEKGTNGKYQIEAVIDGERYVVGINNGRVGQIYPKY</sequence>
<dbReference type="SUPFAM" id="SSF51294">
    <property type="entry name" value="Hedgehog/intein (Hint) domain"/>
    <property type="match status" value="1"/>
</dbReference>
<dbReference type="Pfam" id="PF07591">
    <property type="entry name" value="PT-HINT"/>
    <property type="match status" value="1"/>
</dbReference>
<dbReference type="EMBL" id="JAQFWQ010000023">
    <property type="protein sequence ID" value="MDA2811076.1"/>
    <property type="molecule type" value="Genomic_DNA"/>
</dbReference>
<dbReference type="CDD" id="cd00081">
    <property type="entry name" value="Hint"/>
    <property type="match status" value="1"/>
</dbReference>
<feature type="coiled-coil region" evidence="1">
    <location>
        <begin position="119"/>
        <end position="146"/>
    </location>
</feature>
<keyword evidence="1" id="KW-0175">Coiled coil</keyword>
<dbReference type="InterPro" id="IPR003587">
    <property type="entry name" value="Hint_dom_N"/>
</dbReference>
<keyword evidence="5" id="KW-1185">Reference proteome</keyword>
<feature type="compositionally biased region" description="Gly residues" evidence="2">
    <location>
        <begin position="60"/>
        <end position="69"/>
    </location>
</feature>
<accession>A0ABT4U294</accession>
<protein>
    <submittedName>
        <fullName evidence="4">Hint domain-containing protein</fullName>
    </submittedName>
</protein>
<feature type="region of interest" description="Disordered" evidence="2">
    <location>
        <begin position="55"/>
        <end position="111"/>
    </location>
</feature>
<dbReference type="RefSeq" id="WP_270685541.1">
    <property type="nucleotide sequence ID" value="NZ_JAQFWQ010000023.1"/>
</dbReference>
<evidence type="ECO:0000256" key="1">
    <source>
        <dbReference type="SAM" id="Coils"/>
    </source>
</evidence>
<evidence type="ECO:0000313" key="5">
    <source>
        <dbReference type="Proteomes" id="UP001527866"/>
    </source>
</evidence>
<evidence type="ECO:0000256" key="2">
    <source>
        <dbReference type="SAM" id="MobiDB-lite"/>
    </source>
</evidence>
<evidence type="ECO:0000313" key="4">
    <source>
        <dbReference type="EMBL" id="MDA2811076.1"/>
    </source>
</evidence>
<dbReference type="InterPro" id="IPR036844">
    <property type="entry name" value="Hint_dom_sf"/>
</dbReference>